<evidence type="ECO:0000313" key="2">
    <source>
        <dbReference type="EMBL" id="MPN00464.1"/>
    </source>
</evidence>
<dbReference type="Gene3D" id="3.40.50.150">
    <property type="entry name" value="Vaccinia Virus protein VP39"/>
    <property type="match status" value="1"/>
</dbReference>
<protein>
    <recommendedName>
        <fullName evidence="1">Methyltransferase type 11 domain-containing protein</fullName>
    </recommendedName>
</protein>
<dbReference type="Pfam" id="PF08241">
    <property type="entry name" value="Methyltransf_11"/>
    <property type="match status" value="1"/>
</dbReference>
<dbReference type="InterPro" id="IPR013216">
    <property type="entry name" value="Methyltransf_11"/>
</dbReference>
<evidence type="ECO:0000259" key="1">
    <source>
        <dbReference type="Pfam" id="PF08241"/>
    </source>
</evidence>
<name>A0A645EI88_9ZZZZ</name>
<dbReference type="EMBL" id="VSSQ01046496">
    <property type="protein sequence ID" value="MPN00464.1"/>
    <property type="molecule type" value="Genomic_DNA"/>
</dbReference>
<gene>
    <name evidence="2" type="ORF">SDC9_147659</name>
</gene>
<sequence>MDGSEELAKFASELIGQEVVVADFKDLVLPKISFDAIWASASLLHVHSEELPGILAKVIDFAKPGAIFYMSFKYGDYEGERTGRYYTDLNEARFADFLQKSGRSLEIIEQWVAKDVRPDKPELWLNTFARK</sequence>
<accession>A0A645EI88</accession>
<feature type="domain" description="Methyltransferase type 11" evidence="1">
    <location>
        <begin position="1"/>
        <end position="69"/>
    </location>
</feature>
<dbReference type="SUPFAM" id="SSF53335">
    <property type="entry name" value="S-adenosyl-L-methionine-dependent methyltransferases"/>
    <property type="match status" value="1"/>
</dbReference>
<organism evidence="2">
    <name type="scientific">bioreactor metagenome</name>
    <dbReference type="NCBI Taxonomy" id="1076179"/>
    <lineage>
        <taxon>unclassified sequences</taxon>
        <taxon>metagenomes</taxon>
        <taxon>ecological metagenomes</taxon>
    </lineage>
</organism>
<dbReference type="InterPro" id="IPR029063">
    <property type="entry name" value="SAM-dependent_MTases_sf"/>
</dbReference>
<comment type="caution">
    <text evidence="2">The sequence shown here is derived from an EMBL/GenBank/DDBJ whole genome shotgun (WGS) entry which is preliminary data.</text>
</comment>
<dbReference type="AlphaFoldDB" id="A0A645EI88"/>
<reference evidence="2" key="1">
    <citation type="submission" date="2019-08" db="EMBL/GenBank/DDBJ databases">
        <authorList>
            <person name="Kucharzyk K."/>
            <person name="Murdoch R.W."/>
            <person name="Higgins S."/>
            <person name="Loffler F."/>
        </authorList>
    </citation>
    <scope>NUCLEOTIDE SEQUENCE</scope>
</reference>
<dbReference type="GO" id="GO:0008757">
    <property type="term" value="F:S-adenosylmethionine-dependent methyltransferase activity"/>
    <property type="evidence" value="ECO:0007669"/>
    <property type="project" value="InterPro"/>
</dbReference>
<proteinExistence type="predicted"/>